<dbReference type="AlphaFoldDB" id="A0A914WD19"/>
<dbReference type="PROSITE" id="PS51284">
    <property type="entry name" value="DOC"/>
    <property type="match status" value="1"/>
</dbReference>
<keyword evidence="6" id="KW-0131">Cell cycle</keyword>
<keyword evidence="3" id="KW-0132">Cell division</keyword>
<dbReference type="PANTHER" id="PTHR12936">
    <property type="entry name" value="ANAPHASE-PROMOTING COMPLEX 10"/>
    <property type="match status" value="1"/>
</dbReference>
<dbReference type="GO" id="GO:0070979">
    <property type="term" value="P:protein K11-linked ubiquitination"/>
    <property type="evidence" value="ECO:0007669"/>
    <property type="project" value="TreeGrafter"/>
</dbReference>
<evidence type="ECO:0000256" key="5">
    <source>
        <dbReference type="ARBA" id="ARBA00022786"/>
    </source>
</evidence>
<evidence type="ECO:0000313" key="8">
    <source>
        <dbReference type="Proteomes" id="UP000887566"/>
    </source>
</evidence>
<dbReference type="SUPFAM" id="SSF49785">
    <property type="entry name" value="Galactose-binding domain-like"/>
    <property type="match status" value="1"/>
</dbReference>
<reference evidence="9" key="1">
    <citation type="submission" date="2022-11" db="UniProtKB">
        <authorList>
            <consortium name="WormBaseParasite"/>
        </authorList>
    </citation>
    <scope>IDENTIFICATION</scope>
</reference>
<dbReference type="GO" id="GO:0051301">
    <property type="term" value="P:cell division"/>
    <property type="evidence" value="ECO:0007669"/>
    <property type="project" value="UniProtKB-KW"/>
</dbReference>
<dbReference type="SMART" id="SM01337">
    <property type="entry name" value="APC10"/>
    <property type="match status" value="1"/>
</dbReference>
<dbReference type="CDD" id="cd08366">
    <property type="entry name" value="APC10"/>
    <property type="match status" value="1"/>
</dbReference>
<dbReference type="InterPro" id="IPR008979">
    <property type="entry name" value="Galactose-bd-like_sf"/>
</dbReference>
<dbReference type="FunFam" id="2.60.120.260:FF:000122">
    <property type="entry name" value="Anaphase-promoting complex subunit 10"/>
    <property type="match status" value="1"/>
</dbReference>
<name>A0A914WD19_9BILA</name>
<dbReference type="InterPro" id="IPR004939">
    <property type="entry name" value="APC_su10/DOC_dom"/>
</dbReference>
<dbReference type="Proteomes" id="UP000887566">
    <property type="component" value="Unplaced"/>
</dbReference>
<dbReference type="Pfam" id="PF03256">
    <property type="entry name" value="ANAPC10"/>
    <property type="match status" value="1"/>
</dbReference>
<dbReference type="PANTHER" id="PTHR12936:SF0">
    <property type="entry name" value="ANAPHASE-PROMOTING COMPLEX SUBUNIT 10"/>
    <property type="match status" value="1"/>
</dbReference>
<accession>A0A914WD19</accession>
<dbReference type="WBParaSite" id="PSAMB.scaffold3772size16946.g22503.t1">
    <property type="protein sequence ID" value="PSAMB.scaffold3772size16946.g22503.t1"/>
    <property type="gene ID" value="PSAMB.scaffold3772size16946.g22503"/>
</dbReference>
<protein>
    <recommendedName>
        <fullName evidence="2">Anaphase-promoting complex subunit 10</fullName>
    </recommendedName>
</protein>
<organism evidence="8 9">
    <name type="scientific">Plectus sambesii</name>
    <dbReference type="NCBI Taxonomy" id="2011161"/>
    <lineage>
        <taxon>Eukaryota</taxon>
        <taxon>Metazoa</taxon>
        <taxon>Ecdysozoa</taxon>
        <taxon>Nematoda</taxon>
        <taxon>Chromadorea</taxon>
        <taxon>Plectida</taxon>
        <taxon>Plectina</taxon>
        <taxon>Plectoidea</taxon>
        <taxon>Plectidae</taxon>
        <taxon>Plectus</taxon>
    </lineage>
</organism>
<dbReference type="GO" id="GO:0005680">
    <property type="term" value="C:anaphase-promoting complex"/>
    <property type="evidence" value="ECO:0007669"/>
    <property type="project" value="InterPro"/>
</dbReference>
<evidence type="ECO:0000256" key="4">
    <source>
        <dbReference type="ARBA" id="ARBA00022776"/>
    </source>
</evidence>
<evidence type="ECO:0000256" key="3">
    <source>
        <dbReference type="ARBA" id="ARBA00022618"/>
    </source>
</evidence>
<proteinExistence type="inferred from homology"/>
<dbReference type="InterPro" id="IPR016901">
    <property type="entry name" value="APC10/Doc1"/>
</dbReference>
<feature type="domain" description="DOC" evidence="7">
    <location>
        <begin position="2"/>
        <end position="186"/>
    </location>
</feature>
<dbReference type="GO" id="GO:0031145">
    <property type="term" value="P:anaphase-promoting complex-dependent catabolic process"/>
    <property type="evidence" value="ECO:0007669"/>
    <property type="project" value="InterPro"/>
</dbReference>
<evidence type="ECO:0000259" key="7">
    <source>
        <dbReference type="PROSITE" id="PS51284"/>
    </source>
</evidence>
<sequence length="200" mass="22454">MGEKPSEPNKDWRVSLPENAGELREVGDQAIWSLSSCKSGYGVDQLLDDSSDTYWQSDGPQPHLVNIQFSRKTTVSFLLVYVDYKADESYTPSKIAVRIGSSLSDLREVRQKEFTEPAGWQIIDLRMSNGRPSRAFVVQLAVIQNHQNGRDTHIRQVKIVAPSLAPTDQLRQPLVAAESNAPFVPPKFLTVQMNQFAVIR</sequence>
<keyword evidence="8" id="KW-1185">Reference proteome</keyword>
<evidence type="ECO:0000256" key="1">
    <source>
        <dbReference type="ARBA" id="ARBA00006762"/>
    </source>
</evidence>
<keyword evidence="5" id="KW-0833">Ubl conjugation pathway</keyword>
<comment type="similarity">
    <text evidence="1">Belongs to the APC10 family.</text>
</comment>
<evidence type="ECO:0000256" key="6">
    <source>
        <dbReference type="ARBA" id="ARBA00023306"/>
    </source>
</evidence>
<evidence type="ECO:0000313" key="9">
    <source>
        <dbReference type="WBParaSite" id="PSAMB.scaffold3772size16946.g22503.t1"/>
    </source>
</evidence>
<keyword evidence="4" id="KW-0498">Mitosis</keyword>
<dbReference type="Gene3D" id="2.60.120.260">
    <property type="entry name" value="Galactose-binding domain-like"/>
    <property type="match status" value="1"/>
</dbReference>
<evidence type="ECO:0000256" key="2">
    <source>
        <dbReference type="ARBA" id="ARBA00013927"/>
    </source>
</evidence>